<comment type="similarity">
    <text evidence="1">Belongs to the LysR transcriptional regulatory family.</text>
</comment>
<dbReference type="SUPFAM" id="SSF46785">
    <property type="entry name" value="Winged helix' DNA-binding domain"/>
    <property type="match status" value="1"/>
</dbReference>
<dbReference type="Proteomes" id="UP001500279">
    <property type="component" value="Unassembled WGS sequence"/>
</dbReference>
<evidence type="ECO:0000259" key="6">
    <source>
        <dbReference type="PROSITE" id="PS50931"/>
    </source>
</evidence>
<dbReference type="PRINTS" id="PR00039">
    <property type="entry name" value="HTHLYSR"/>
</dbReference>
<name>A0ABN1JIQ8_9BURK</name>
<comment type="caution">
    <text evidence="7">The sequence shown here is derived from an EMBL/GenBank/DDBJ whole genome shotgun (WGS) entry which is preliminary data.</text>
</comment>
<evidence type="ECO:0000313" key="8">
    <source>
        <dbReference type="Proteomes" id="UP001500279"/>
    </source>
</evidence>
<dbReference type="Pfam" id="PF03466">
    <property type="entry name" value="LysR_substrate"/>
    <property type="match status" value="1"/>
</dbReference>
<evidence type="ECO:0000313" key="7">
    <source>
        <dbReference type="EMBL" id="GAA0740694.1"/>
    </source>
</evidence>
<dbReference type="SUPFAM" id="SSF53850">
    <property type="entry name" value="Periplasmic binding protein-like II"/>
    <property type="match status" value="1"/>
</dbReference>
<dbReference type="EMBL" id="BAAAEW010000003">
    <property type="protein sequence ID" value="GAA0740694.1"/>
    <property type="molecule type" value="Genomic_DNA"/>
</dbReference>
<dbReference type="Pfam" id="PF00126">
    <property type="entry name" value="HTH_1"/>
    <property type="match status" value="1"/>
</dbReference>
<dbReference type="PROSITE" id="PS50931">
    <property type="entry name" value="HTH_LYSR"/>
    <property type="match status" value="1"/>
</dbReference>
<dbReference type="InterPro" id="IPR036388">
    <property type="entry name" value="WH-like_DNA-bd_sf"/>
</dbReference>
<protein>
    <submittedName>
        <fullName evidence="7">Transcriptional regulator CynR</fullName>
    </submittedName>
</protein>
<dbReference type="Gene3D" id="1.10.10.10">
    <property type="entry name" value="Winged helix-like DNA-binding domain superfamily/Winged helix DNA-binding domain"/>
    <property type="match status" value="1"/>
</dbReference>
<sequence length="308" mass="33185">MDFKQLEYFVAVAEHRSFSRAAVSLDIAQSALSRQVRLLEVELRETLLSRNGRGVTLTEAGERLFQHSVGLLQQLAAARADLGAQRDEPVGRITIALPPSMGRQLTLPLINAFQRQLPRARLAVVEGLSSHIAEWIVSGRVDLGLVYNPEPQPELEFEPLLSEPLGLVSPATGQPRRSTPRSLPLAELPQFPLVLPERAHVIRRLLETQTLLAGLKLQVAWEVSSVAALIDLVCAGYGHAVLTPSAVVASGRGDLLTVRPLTPLLNSVLCLTTSAHKRPSALTRQARQVLAQLVSGLPQAAAAGSLPG</sequence>
<reference evidence="7 8" key="1">
    <citation type="journal article" date="2019" name="Int. J. Syst. Evol. Microbiol.">
        <title>The Global Catalogue of Microorganisms (GCM) 10K type strain sequencing project: providing services to taxonomists for standard genome sequencing and annotation.</title>
        <authorList>
            <consortium name="The Broad Institute Genomics Platform"/>
            <consortium name="The Broad Institute Genome Sequencing Center for Infectious Disease"/>
            <person name="Wu L."/>
            <person name="Ma J."/>
        </authorList>
    </citation>
    <scope>NUCLEOTIDE SEQUENCE [LARGE SCALE GENOMIC DNA]</scope>
    <source>
        <strain evidence="7 8">JCM 15503</strain>
    </source>
</reference>
<evidence type="ECO:0000256" key="5">
    <source>
        <dbReference type="ARBA" id="ARBA00023163"/>
    </source>
</evidence>
<evidence type="ECO:0000256" key="1">
    <source>
        <dbReference type="ARBA" id="ARBA00009437"/>
    </source>
</evidence>
<keyword evidence="4" id="KW-0010">Activator</keyword>
<dbReference type="PANTHER" id="PTHR30293:SF0">
    <property type="entry name" value="NITROGEN ASSIMILATION REGULATORY PROTEIN NAC"/>
    <property type="match status" value="1"/>
</dbReference>
<dbReference type="InterPro" id="IPR036390">
    <property type="entry name" value="WH_DNA-bd_sf"/>
</dbReference>
<dbReference type="Gene3D" id="3.40.190.290">
    <property type="match status" value="1"/>
</dbReference>
<dbReference type="RefSeq" id="WP_231011739.1">
    <property type="nucleotide sequence ID" value="NZ_BAAAEW010000003.1"/>
</dbReference>
<organism evidence="7 8">
    <name type="scientific">Ideonella azotifigens</name>
    <dbReference type="NCBI Taxonomy" id="513160"/>
    <lineage>
        <taxon>Bacteria</taxon>
        <taxon>Pseudomonadati</taxon>
        <taxon>Pseudomonadota</taxon>
        <taxon>Betaproteobacteria</taxon>
        <taxon>Burkholderiales</taxon>
        <taxon>Sphaerotilaceae</taxon>
        <taxon>Ideonella</taxon>
    </lineage>
</organism>
<dbReference type="InterPro" id="IPR005119">
    <property type="entry name" value="LysR_subst-bd"/>
</dbReference>
<keyword evidence="5" id="KW-0804">Transcription</keyword>
<evidence type="ECO:0000256" key="2">
    <source>
        <dbReference type="ARBA" id="ARBA00023015"/>
    </source>
</evidence>
<dbReference type="InterPro" id="IPR000847">
    <property type="entry name" value="LysR_HTH_N"/>
</dbReference>
<dbReference type="PANTHER" id="PTHR30293">
    <property type="entry name" value="TRANSCRIPTIONAL REGULATORY PROTEIN NAC-RELATED"/>
    <property type="match status" value="1"/>
</dbReference>
<feature type="domain" description="HTH lysR-type" evidence="6">
    <location>
        <begin position="1"/>
        <end position="58"/>
    </location>
</feature>
<proteinExistence type="inferred from homology"/>
<keyword evidence="2" id="KW-0805">Transcription regulation</keyword>
<gene>
    <name evidence="7" type="primary">cynR</name>
    <name evidence="7" type="ORF">GCM10009107_02560</name>
</gene>
<accession>A0ABN1JIQ8</accession>
<evidence type="ECO:0000256" key="4">
    <source>
        <dbReference type="ARBA" id="ARBA00023159"/>
    </source>
</evidence>
<keyword evidence="8" id="KW-1185">Reference proteome</keyword>
<keyword evidence="3" id="KW-0238">DNA-binding</keyword>
<evidence type="ECO:0000256" key="3">
    <source>
        <dbReference type="ARBA" id="ARBA00023125"/>
    </source>
</evidence>